<gene>
    <name evidence="2" type="ORF">XELAEV_18016328mg</name>
</gene>
<dbReference type="EMBL" id="CM004469">
    <property type="protein sequence ID" value="OCT93262.1"/>
    <property type="molecule type" value="Genomic_DNA"/>
</dbReference>
<evidence type="ECO:0000256" key="1">
    <source>
        <dbReference type="SAM" id="MobiDB-lite"/>
    </source>
</evidence>
<sequence length="132" mass="15217">MLGSPQAKYFSIHIFFCLCKMSLTEREDTDISVVTAALDEKNAACRESPEVEREKLTDFPKDFNQLELLETHRHLIPTGTQSLWTAELEEEDEEVEDKNEEWSQSQENKELILFAAENNRGNHSSRHQGTCT</sequence>
<accession>A0A974DKB8</accession>
<feature type="region of interest" description="Disordered" evidence="1">
    <location>
        <begin position="90"/>
        <end position="132"/>
    </location>
</feature>
<dbReference type="AlphaFoldDB" id="A0A974DKB8"/>
<name>A0A974DKB8_XENLA</name>
<evidence type="ECO:0000313" key="2">
    <source>
        <dbReference type="EMBL" id="OCT93262.1"/>
    </source>
</evidence>
<protein>
    <submittedName>
        <fullName evidence="2">Uncharacterized protein</fullName>
    </submittedName>
</protein>
<organism evidence="2 3">
    <name type="scientific">Xenopus laevis</name>
    <name type="common">African clawed frog</name>
    <dbReference type="NCBI Taxonomy" id="8355"/>
    <lineage>
        <taxon>Eukaryota</taxon>
        <taxon>Metazoa</taxon>
        <taxon>Chordata</taxon>
        <taxon>Craniata</taxon>
        <taxon>Vertebrata</taxon>
        <taxon>Euteleostomi</taxon>
        <taxon>Amphibia</taxon>
        <taxon>Batrachia</taxon>
        <taxon>Anura</taxon>
        <taxon>Pipoidea</taxon>
        <taxon>Pipidae</taxon>
        <taxon>Xenopodinae</taxon>
        <taxon>Xenopus</taxon>
        <taxon>Xenopus</taxon>
    </lineage>
</organism>
<proteinExistence type="predicted"/>
<feature type="compositionally biased region" description="Acidic residues" evidence="1">
    <location>
        <begin position="90"/>
        <end position="99"/>
    </location>
</feature>
<feature type="compositionally biased region" description="Polar residues" evidence="1">
    <location>
        <begin position="119"/>
        <end position="132"/>
    </location>
</feature>
<reference evidence="3" key="1">
    <citation type="journal article" date="2016" name="Nature">
        <title>Genome evolution in the allotetraploid frog Xenopus laevis.</title>
        <authorList>
            <person name="Session A.M."/>
            <person name="Uno Y."/>
            <person name="Kwon T."/>
            <person name="Chapman J.A."/>
            <person name="Toyoda A."/>
            <person name="Takahashi S."/>
            <person name="Fukui A."/>
            <person name="Hikosaka A."/>
            <person name="Suzuki A."/>
            <person name="Kondo M."/>
            <person name="van Heeringen S.J."/>
            <person name="Quigley I."/>
            <person name="Heinz S."/>
            <person name="Ogino H."/>
            <person name="Ochi H."/>
            <person name="Hellsten U."/>
            <person name="Lyons J.B."/>
            <person name="Simakov O."/>
            <person name="Putnam N."/>
            <person name="Stites J."/>
            <person name="Kuroki Y."/>
            <person name="Tanaka T."/>
            <person name="Michiue T."/>
            <person name="Watanabe M."/>
            <person name="Bogdanovic O."/>
            <person name="Lister R."/>
            <person name="Georgiou G."/>
            <person name="Paranjpe S.S."/>
            <person name="van Kruijsbergen I."/>
            <person name="Shu S."/>
            <person name="Carlson J."/>
            <person name="Kinoshita T."/>
            <person name="Ohta Y."/>
            <person name="Mawaribuchi S."/>
            <person name="Jenkins J."/>
            <person name="Grimwood J."/>
            <person name="Schmutz J."/>
            <person name="Mitros T."/>
            <person name="Mozaffari S.V."/>
            <person name="Suzuki Y."/>
            <person name="Haramoto Y."/>
            <person name="Yamamoto T.S."/>
            <person name="Takagi C."/>
            <person name="Heald R."/>
            <person name="Miller K."/>
            <person name="Haudenschild C."/>
            <person name="Kitzman J."/>
            <person name="Nakayama T."/>
            <person name="Izutsu Y."/>
            <person name="Robert J."/>
            <person name="Fortriede J."/>
            <person name="Burns K."/>
            <person name="Lotay V."/>
            <person name="Karimi K."/>
            <person name="Yasuoka Y."/>
            <person name="Dichmann D.S."/>
            <person name="Flajnik M.F."/>
            <person name="Houston D.W."/>
            <person name="Shendure J."/>
            <person name="DuPasquier L."/>
            <person name="Vize P.D."/>
            <person name="Zorn A.M."/>
            <person name="Ito M."/>
            <person name="Marcotte E.M."/>
            <person name="Wallingford J.B."/>
            <person name="Ito Y."/>
            <person name="Asashima M."/>
            <person name="Ueno N."/>
            <person name="Matsuda Y."/>
            <person name="Veenstra G.J."/>
            <person name="Fujiyama A."/>
            <person name="Harland R.M."/>
            <person name="Taira M."/>
            <person name="Rokhsar D.S."/>
        </authorList>
    </citation>
    <scope>NUCLEOTIDE SEQUENCE [LARGE SCALE GENOMIC DNA]</scope>
    <source>
        <strain evidence="3">J</strain>
    </source>
</reference>
<dbReference type="Proteomes" id="UP000694892">
    <property type="component" value="Chromosome 2S"/>
</dbReference>
<evidence type="ECO:0000313" key="3">
    <source>
        <dbReference type="Proteomes" id="UP000694892"/>
    </source>
</evidence>